<feature type="region of interest" description="Disordered" evidence="1">
    <location>
        <begin position="1"/>
        <end position="39"/>
    </location>
</feature>
<comment type="caution">
    <text evidence="2">The sequence shown here is derived from an EMBL/GenBank/DDBJ whole genome shotgun (WGS) entry which is preliminary data.</text>
</comment>
<protein>
    <submittedName>
        <fullName evidence="2">Uncharacterized protein</fullName>
    </submittedName>
</protein>
<feature type="compositionally biased region" description="Basic and acidic residues" evidence="1">
    <location>
        <begin position="20"/>
        <end position="39"/>
    </location>
</feature>
<reference evidence="2 3" key="1">
    <citation type="submission" date="2023-10" db="EMBL/GenBank/DDBJ databases">
        <title>Genomes of two closely related lineages of the louse Polyplax serrata with different host specificities.</title>
        <authorList>
            <person name="Martinu J."/>
            <person name="Tarabai H."/>
            <person name="Stefka J."/>
            <person name="Hypsa V."/>
        </authorList>
    </citation>
    <scope>NUCLEOTIDE SEQUENCE [LARGE SCALE GENOMIC DNA]</scope>
    <source>
        <strain evidence="2">HR10_N</strain>
    </source>
</reference>
<evidence type="ECO:0000313" key="3">
    <source>
        <dbReference type="Proteomes" id="UP001372834"/>
    </source>
</evidence>
<dbReference type="AlphaFoldDB" id="A0AAN8SF14"/>
<dbReference type="Proteomes" id="UP001372834">
    <property type="component" value="Unassembled WGS sequence"/>
</dbReference>
<evidence type="ECO:0000256" key="1">
    <source>
        <dbReference type="SAM" id="MobiDB-lite"/>
    </source>
</evidence>
<sequence length="71" mass="7775">MFDCWPGDPAGEIRSNGGGKSEERKVEKESREESGDKVLIKSTEYTAEFGTDLEGSRSCGQTTLKFLGKRG</sequence>
<accession>A0AAN8SF14</accession>
<organism evidence="2 3">
    <name type="scientific">Polyplax serrata</name>
    <name type="common">Common mouse louse</name>
    <dbReference type="NCBI Taxonomy" id="468196"/>
    <lineage>
        <taxon>Eukaryota</taxon>
        <taxon>Metazoa</taxon>
        <taxon>Ecdysozoa</taxon>
        <taxon>Arthropoda</taxon>
        <taxon>Hexapoda</taxon>
        <taxon>Insecta</taxon>
        <taxon>Pterygota</taxon>
        <taxon>Neoptera</taxon>
        <taxon>Paraneoptera</taxon>
        <taxon>Psocodea</taxon>
        <taxon>Troctomorpha</taxon>
        <taxon>Phthiraptera</taxon>
        <taxon>Anoplura</taxon>
        <taxon>Polyplacidae</taxon>
        <taxon>Polyplax</taxon>
    </lineage>
</organism>
<name>A0AAN8SF14_POLSC</name>
<proteinExistence type="predicted"/>
<dbReference type="EMBL" id="JAWJWE010000001">
    <property type="protein sequence ID" value="KAK6645344.1"/>
    <property type="molecule type" value="Genomic_DNA"/>
</dbReference>
<gene>
    <name evidence="2" type="ORF">RUM43_001620</name>
</gene>
<evidence type="ECO:0000313" key="2">
    <source>
        <dbReference type="EMBL" id="KAK6645344.1"/>
    </source>
</evidence>